<reference evidence="1" key="1">
    <citation type="journal article" date="2023" name="G3 (Bethesda)">
        <title>A reference genome for the long-term kleptoplast-retaining sea slug Elysia crispata morphotype clarki.</title>
        <authorList>
            <person name="Eastman K.E."/>
            <person name="Pendleton A.L."/>
            <person name="Shaikh M.A."/>
            <person name="Suttiyut T."/>
            <person name="Ogas R."/>
            <person name="Tomko P."/>
            <person name="Gavelis G."/>
            <person name="Widhalm J.R."/>
            <person name="Wisecaver J.H."/>
        </authorList>
    </citation>
    <scope>NUCLEOTIDE SEQUENCE</scope>
    <source>
        <strain evidence="1">ECLA1</strain>
    </source>
</reference>
<dbReference type="Proteomes" id="UP001283361">
    <property type="component" value="Unassembled WGS sequence"/>
</dbReference>
<protein>
    <submittedName>
        <fullName evidence="1">Uncharacterized protein</fullName>
    </submittedName>
</protein>
<sequence>MAWKVITSSALWSAQGMVNPDDTMDKFYKELDALFAAVPQSEKLFVLKDFNARVGKDHQTWDGIIGKPDIGKCNSNGLLLLKTLSSPIPHSAYLPVIRHHRCTSASSISMSLTTPSPGSAIGMTSERPRLCVVPTAGLTTDS</sequence>
<comment type="caution">
    <text evidence="1">The sequence shown here is derived from an EMBL/GenBank/DDBJ whole genome shotgun (WGS) entry which is preliminary data.</text>
</comment>
<accession>A0AAE0Z229</accession>
<dbReference type="EMBL" id="JAWDGP010004984">
    <property type="protein sequence ID" value="KAK3760437.1"/>
    <property type="molecule type" value="Genomic_DNA"/>
</dbReference>
<gene>
    <name evidence="1" type="ORF">RRG08_065164</name>
</gene>
<evidence type="ECO:0000313" key="2">
    <source>
        <dbReference type="Proteomes" id="UP001283361"/>
    </source>
</evidence>
<proteinExistence type="predicted"/>
<keyword evidence="2" id="KW-1185">Reference proteome</keyword>
<organism evidence="1 2">
    <name type="scientific">Elysia crispata</name>
    <name type="common">lettuce slug</name>
    <dbReference type="NCBI Taxonomy" id="231223"/>
    <lineage>
        <taxon>Eukaryota</taxon>
        <taxon>Metazoa</taxon>
        <taxon>Spiralia</taxon>
        <taxon>Lophotrochozoa</taxon>
        <taxon>Mollusca</taxon>
        <taxon>Gastropoda</taxon>
        <taxon>Heterobranchia</taxon>
        <taxon>Euthyneura</taxon>
        <taxon>Panpulmonata</taxon>
        <taxon>Sacoglossa</taxon>
        <taxon>Placobranchoidea</taxon>
        <taxon>Plakobranchidae</taxon>
        <taxon>Elysia</taxon>
    </lineage>
</organism>
<dbReference type="AlphaFoldDB" id="A0AAE0Z229"/>
<evidence type="ECO:0000313" key="1">
    <source>
        <dbReference type="EMBL" id="KAK3760437.1"/>
    </source>
</evidence>
<name>A0AAE0Z229_9GAST</name>